<dbReference type="InterPro" id="IPR038765">
    <property type="entry name" value="Papain-like_cys_pep_sf"/>
</dbReference>
<evidence type="ECO:0000256" key="1">
    <source>
        <dbReference type="SAM" id="SignalP"/>
    </source>
</evidence>
<feature type="chain" id="PRO_5047304161" evidence="1">
    <location>
        <begin position="25"/>
        <end position="343"/>
    </location>
</feature>
<dbReference type="InterPro" id="IPR052557">
    <property type="entry name" value="CAP/Cytokinesis_protein"/>
</dbReference>
<dbReference type="RefSeq" id="WP_378114499.1">
    <property type="nucleotide sequence ID" value="NZ_JBHSNC010000057.1"/>
</dbReference>
<keyword evidence="1" id="KW-0732">Signal</keyword>
<dbReference type="PANTHER" id="PTHR46333">
    <property type="entry name" value="CYTOKINESIS PROTEIN 3"/>
    <property type="match status" value="1"/>
</dbReference>
<dbReference type="SUPFAM" id="SSF54001">
    <property type="entry name" value="Cysteine proteinases"/>
    <property type="match status" value="1"/>
</dbReference>
<accession>A0ABW0R746</accession>
<keyword evidence="4" id="KW-1185">Reference proteome</keyword>
<evidence type="ECO:0000313" key="3">
    <source>
        <dbReference type="EMBL" id="MFC5532538.1"/>
    </source>
</evidence>
<name>A0ABW0R746_9BACL</name>
<reference evidence="4" key="1">
    <citation type="journal article" date="2019" name="Int. J. Syst. Evol. Microbiol.">
        <title>The Global Catalogue of Microorganisms (GCM) 10K type strain sequencing project: providing services to taxonomists for standard genome sequencing and annotation.</title>
        <authorList>
            <consortium name="The Broad Institute Genomics Platform"/>
            <consortium name="The Broad Institute Genome Sequencing Center for Infectious Disease"/>
            <person name="Wu L."/>
            <person name="Ma J."/>
        </authorList>
    </citation>
    <scope>NUCLEOTIDE SEQUENCE [LARGE SCALE GENOMIC DNA]</scope>
    <source>
        <strain evidence="4">CGMCC 1.18578</strain>
    </source>
</reference>
<dbReference type="SMART" id="SM00460">
    <property type="entry name" value="TGc"/>
    <property type="match status" value="1"/>
</dbReference>
<gene>
    <name evidence="3" type="ORF">ACFPQ4_24230</name>
</gene>
<dbReference type="Proteomes" id="UP001596108">
    <property type="component" value="Unassembled WGS sequence"/>
</dbReference>
<feature type="domain" description="Transglutaminase-like" evidence="2">
    <location>
        <begin position="153"/>
        <end position="209"/>
    </location>
</feature>
<dbReference type="Gene3D" id="3.10.620.30">
    <property type="match status" value="1"/>
</dbReference>
<sequence length="343" mass="37600">MRKGTLVLLMVGLLTASGSATGYASTPTPMQQVAAQLAEHRATITLALPDVKQASAILESAIKADEYMGMIIKSYTIRTSSTAGKSKGTATYKIVYLESKAQSDYVAAQAKQIVAKLLTSKMTDIQKEKLLHDYIASHVSYDHSLRKYTAYEALKTGEAVCQGYALLTYRLMQEAGIPVHIVSGSVSTGLHAWNKVKLDGQWYNVDTTWDSQEKVDYTYFNVSDAALRRDHSWSQGGMPAATTDYRAMLKAKIKAKDKYAIAYQAIMKDIGDNVTSLADAIKLIDDAIAGKKTSVKFNYLYGKRNLKQDVEAMSNEHADGAKSISFSYSYLNGVATIEAKLAY</sequence>
<comment type="caution">
    <text evidence="3">The sequence shown here is derived from an EMBL/GenBank/DDBJ whole genome shotgun (WGS) entry which is preliminary data.</text>
</comment>
<dbReference type="Pfam" id="PF01841">
    <property type="entry name" value="Transglut_core"/>
    <property type="match status" value="1"/>
</dbReference>
<evidence type="ECO:0000313" key="4">
    <source>
        <dbReference type="Proteomes" id="UP001596108"/>
    </source>
</evidence>
<organism evidence="3 4">
    <name type="scientific">Cohnella yongneupensis</name>
    <dbReference type="NCBI Taxonomy" id="425006"/>
    <lineage>
        <taxon>Bacteria</taxon>
        <taxon>Bacillati</taxon>
        <taxon>Bacillota</taxon>
        <taxon>Bacilli</taxon>
        <taxon>Bacillales</taxon>
        <taxon>Paenibacillaceae</taxon>
        <taxon>Cohnella</taxon>
    </lineage>
</organism>
<proteinExistence type="predicted"/>
<dbReference type="PANTHER" id="PTHR46333:SF2">
    <property type="entry name" value="CYTOKINESIS PROTEIN 3"/>
    <property type="match status" value="1"/>
</dbReference>
<dbReference type="EMBL" id="JBHSNC010000057">
    <property type="protein sequence ID" value="MFC5532538.1"/>
    <property type="molecule type" value="Genomic_DNA"/>
</dbReference>
<evidence type="ECO:0000259" key="2">
    <source>
        <dbReference type="SMART" id="SM00460"/>
    </source>
</evidence>
<protein>
    <submittedName>
        <fullName evidence="3">Transglutaminase domain-containing protein</fullName>
    </submittedName>
</protein>
<feature type="signal peptide" evidence="1">
    <location>
        <begin position="1"/>
        <end position="24"/>
    </location>
</feature>
<dbReference type="InterPro" id="IPR002931">
    <property type="entry name" value="Transglutaminase-like"/>
</dbReference>